<name>A0A518BAH5_9BACT</name>
<dbReference type="SUPFAM" id="SSF53756">
    <property type="entry name" value="UDP-Glycosyltransferase/glycogen phosphorylase"/>
    <property type="match status" value="1"/>
</dbReference>
<dbReference type="OrthoDB" id="9790710at2"/>
<dbReference type="RefSeq" id="WP_145261852.1">
    <property type="nucleotide sequence ID" value="NZ_CP036279.1"/>
</dbReference>
<dbReference type="PANTHER" id="PTHR12526">
    <property type="entry name" value="GLYCOSYLTRANSFERASE"/>
    <property type="match status" value="1"/>
</dbReference>
<evidence type="ECO:0000256" key="3">
    <source>
        <dbReference type="ARBA" id="ARBA00022679"/>
    </source>
</evidence>
<accession>A0A518BAH5</accession>
<proteinExistence type="inferred from homology"/>
<dbReference type="KEGG" id="knv:Pan216_48600"/>
<dbReference type="PANTHER" id="PTHR12526:SF640">
    <property type="entry name" value="COLANIC ACID BIOSYNTHESIS GLYCOSYLTRANSFERASE WCAL-RELATED"/>
    <property type="match status" value="1"/>
</dbReference>
<comment type="similarity">
    <text evidence="1">Belongs to the glycosyltransferase group 1 family. Glycosyltransferase 4 subfamily.</text>
</comment>
<organism evidence="4 5">
    <name type="scientific">Kolteria novifilia</name>
    <dbReference type="NCBI Taxonomy" id="2527975"/>
    <lineage>
        <taxon>Bacteria</taxon>
        <taxon>Pseudomonadati</taxon>
        <taxon>Planctomycetota</taxon>
        <taxon>Planctomycetia</taxon>
        <taxon>Kolteriales</taxon>
        <taxon>Kolteriaceae</taxon>
        <taxon>Kolteria</taxon>
    </lineage>
</organism>
<dbReference type="AlphaFoldDB" id="A0A518BAH5"/>
<evidence type="ECO:0000256" key="2">
    <source>
        <dbReference type="ARBA" id="ARBA00022676"/>
    </source>
</evidence>
<keyword evidence="3" id="KW-0808">Transferase</keyword>
<reference evidence="4 5" key="1">
    <citation type="submission" date="2019-02" db="EMBL/GenBank/DDBJ databases">
        <title>Deep-cultivation of Planctomycetes and their phenomic and genomic characterization uncovers novel biology.</title>
        <authorList>
            <person name="Wiegand S."/>
            <person name="Jogler M."/>
            <person name="Boedeker C."/>
            <person name="Pinto D."/>
            <person name="Vollmers J."/>
            <person name="Rivas-Marin E."/>
            <person name="Kohn T."/>
            <person name="Peeters S.H."/>
            <person name="Heuer A."/>
            <person name="Rast P."/>
            <person name="Oberbeckmann S."/>
            <person name="Bunk B."/>
            <person name="Jeske O."/>
            <person name="Meyerdierks A."/>
            <person name="Storesund J.E."/>
            <person name="Kallscheuer N."/>
            <person name="Luecker S."/>
            <person name="Lage O.M."/>
            <person name="Pohl T."/>
            <person name="Merkel B.J."/>
            <person name="Hornburger P."/>
            <person name="Mueller R.-W."/>
            <person name="Bruemmer F."/>
            <person name="Labrenz M."/>
            <person name="Spormann A.M."/>
            <person name="Op den Camp H."/>
            <person name="Overmann J."/>
            <person name="Amann R."/>
            <person name="Jetten M.S.M."/>
            <person name="Mascher T."/>
            <person name="Medema M.H."/>
            <person name="Devos D.P."/>
            <person name="Kaster A.-K."/>
            <person name="Ovreas L."/>
            <person name="Rohde M."/>
            <person name="Galperin M.Y."/>
            <person name="Jogler C."/>
        </authorList>
    </citation>
    <scope>NUCLEOTIDE SEQUENCE [LARGE SCALE GENOMIC DNA]</scope>
    <source>
        <strain evidence="4 5">Pan216</strain>
    </source>
</reference>
<gene>
    <name evidence="4" type="ORF">Pan216_48600</name>
</gene>
<evidence type="ECO:0000313" key="5">
    <source>
        <dbReference type="Proteomes" id="UP000317093"/>
    </source>
</evidence>
<dbReference type="Gene3D" id="3.40.50.2000">
    <property type="entry name" value="Glycogen Phosphorylase B"/>
    <property type="match status" value="2"/>
</dbReference>
<evidence type="ECO:0000313" key="4">
    <source>
        <dbReference type="EMBL" id="QDU63979.1"/>
    </source>
</evidence>
<protein>
    <recommendedName>
        <fullName evidence="6">Glycosyl transferases group 1</fullName>
    </recommendedName>
</protein>
<keyword evidence="2" id="KW-0328">Glycosyltransferase</keyword>
<evidence type="ECO:0000256" key="1">
    <source>
        <dbReference type="ARBA" id="ARBA00009481"/>
    </source>
</evidence>
<evidence type="ECO:0008006" key="6">
    <source>
        <dbReference type="Google" id="ProtNLM"/>
    </source>
</evidence>
<sequence>MKLTYLIGASHDMYRGRFPYRGRHLSFGTHSFIYDLVRVGSRLGHDWTIVLDEPELFPLSAALRHPARVVKTSAWSPEGTDGAIAEYWASDESLSSLPARTPLIAVVHNSDHCFSSFKQDRANAVLCMSPTSLVKQRRTFDPEKLFLSIQGVDLDRFSPTRTVARRDGARPRVLVASRIDDNKQDAVRQVVDRLVERAIDLTVLGDGAGFWDLSDRLGHRLTLINHIPCHSIHRFLPQFDLVVSSARGVMEAFACGLPALCVGLDYGGAVTPDRLDELLERNLTGHASGRNLDQLDEDLTAALAVAGSDCRRIAEERFDATRVVEQLVAVFDRVRPINAAMPSPADTSVLDGVDGS</sequence>
<dbReference type="EMBL" id="CP036279">
    <property type="protein sequence ID" value="QDU63979.1"/>
    <property type="molecule type" value="Genomic_DNA"/>
</dbReference>
<dbReference type="Proteomes" id="UP000317093">
    <property type="component" value="Chromosome"/>
</dbReference>
<keyword evidence="5" id="KW-1185">Reference proteome</keyword>
<dbReference type="GO" id="GO:0016757">
    <property type="term" value="F:glycosyltransferase activity"/>
    <property type="evidence" value="ECO:0007669"/>
    <property type="project" value="UniProtKB-KW"/>
</dbReference>